<reference evidence="2" key="1">
    <citation type="journal article" date="2019" name="Int. J. Syst. Evol. Microbiol.">
        <title>The Global Catalogue of Microorganisms (GCM) 10K type strain sequencing project: providing services to taxonomists for standard genome sequencing and annotation.</title>
        <authorList>
            <consortium name="The Broad Institute Genomics Platform"/>
            <consortium name="The Broad Institute Genome Sequencing Center for Infectious Disease"/>
            <person name="Wu L."/>
            <person name="Ma J."/>
        </authorList>
    </citation>
    <scope>NUCLEOTIDE SEQUENCE [LARGE SCALE GENOMIC DNA]</scope>
    <source>
        <strain evidence="2">JCM 17250</strain>
    </source>
</reference>
<comment type="caution">
    <text evidence="1">The sequence shown here is derived from an EMBL/GenBank/DDBJ whole genome shotgun (WGS) entry which is preliminary data.</text>
</comment>
<evidence type="ECO:0008006" key="3">
    <source>
        <dbReference type="Google" id="ProtNLM"/>
    </source>
</evidence>
<dbReference type="Pfam" id="PF06338">
    <property type="entry name" value="ComK"/>
    <property type="match status" value="1"/>
</dbReference>
<evidence type="ECO:0000313" key="2">
    <source>
        <dbReference type="Proteomes" id="UP001501734"/>
    </source>
</evidence>
<sequence length="154" mass="18221">MSQIDLRSYTYQISDQTCYIQAAKRYNAVSEIVALDRTYYSMQTSLKIIDQACVMYGSTYMGRADAMRAIFNIHYNPPIPIDPEQGLYAFATHSPHHEDCIWIITKNIIRIRHGNNYSMIYFKNNRSLRVDLSKRRIDRLCSCLYQYILHFRKD</sequence>
<accession>A0ABP7V3I5</accession>
<proteinExistence type="predicted"/>
<protein>
    <recommendedName>
        <fullName evidence="3">Competence protein ComK</fullName>
    </recommendedName>
</protein>
<dbReference type="RefSeq" id="WP_344909603.1">
    <property type="nucleotide sequence ID" value="NZ_BAABDL010000014.1"/>
</dbReference>
<name>A0ABP7V3I5_9BACI</name>
<keyword evidence="2" id="KW-1185">Reference proteome</keyword>
<gene>
    <name evidence="1" type="ORF">GCM10022410_02470</name>
</gene>
<dbReference type="InterPro" id="IPR010461">
    <property type="entry name" value="ComK"/>
</dbReference>
<dbReference type="EMBL" id="BAABDL010000014">
    <property type="protein sequence ID" value="GAA4058805.1"/>
    <property type="molecule type" value="Genomic_DNA"/>
</dbReference>
<organism evidence="1 2">
    <name type="scientific">Amphibacillus indicireducens</name>
    <dbReference type="NCBI Taxonomy" id="1076330"/>
    <lineage>
        <taxon>Bacteria</taxon>
        <taxon>Bacillati</taxon>
        <taxon>Bacillota</taxon>
        <taxon>Bacilli</taxon>
        <taxon>Bacillales</taxon>
        <taxon>Bacillaceae</taxon>
        <taxon>Amphibacillus</taxon>
    </lineage>
</organism>
<evidence type="ECO:0000313" key="1">
    <source>
        <dbReference type="EMBL" id="GAA4058805.1"/>
    </source>
</evidence>
<dbReference type="Proteomes" id="UP001501734">
    <property type="component" value="Unassembled WGS sequence"/>
</dbReference>